<dbReference type="GO" id="GO:0005634">
    <property type="term" value="C:nucleus"/>
    <property type="evidence" value="ECO:0007669"/>
    <property type="project" value="TreeGrafter"/>
</dbReference>
<dbReference type="Pfam" id="PF16190">
    <property type="entry name" value="E1_FCCH"/>
    <property type="match status" value="1"/>
</dbReference>
<evidence type="ECO:0000259" key="3">
    <source>
        <dbReference type="Pfam" id="PF16191"/>
    </source>
</evidence>
<dbReference type="Gene3D" id="2.40.30.180">
    <property type="entry name" value="Ubiquitin-activating enzyme E1, FCCH domain"/>
    <property type="match status" value="1"/>
</dbReference>
<feature type="domain" description="Ubiquitin-activating enzyme E1 FCCH" evidence="2">
    <location>
        <begin position="2"/>
        <end position="59"/>
    </location>
</feature>
<accession>A0A0D6L940</accession>
<dbReference type="AlphaFoldDB" id="A0A0D6L940"/>
<dbReference type="PANTHER" id="PTHR10953:SF4">
    <property type="entry name" value="UBIQUITIN-ACTIVATING ENZYME E1 C-TERMINAL DOMAIN-CONTAINING PROTEIN"/>
    <property type="match status" value="1"/>
</dbReference>
<dbReference type="InterPro" id="IPR032418">
    <property type="entry name" value="E1_FCCH"/>
</dbReference>
<dbReference type="Proteomes" id="UP000054495">
    <property type="component" value="Unassembled WGS sequence"/>
</dbReference>
<keyword evidence="5" id="KW-1185">Reference proteome</keyword>
<dbReference type="EMBL" id="KE126406">
    <property type="protein sequence ID" value="EPB66181.1"/>
    <property type="molecule type" value="Genomic_DNA"/>
</dbReference>
<dbReference type="SUPFAM" id="SSF69572">
    <property type="entry name" value="Activating enzymes of the ubiquitin-like proteins"/>
    <property type="match status" value="2"/>
</dbReference>
<name>A0A0D6L940_9BILA</name>
<protein>
    <submittedName>
        <fullName evidence="4">Uncharacterized protein</fullName>
    </submittedName>
</protein>
<gene>
    <name evidence="4" type="ORF">ANCCEY_14726</name>
</gene>
<dbReference type="GO" id="GO:0004839">
    <property type="term" value="F:ubiquitin activating enzyme activity"/>
    <property type="evidence" value="ECO:0007669"/>
    <property type="project" value="TreeGrafter"/>
</dbReference>
<dbReference type="InterPro" id="IPR042302">
    <property type="entry name" value="E1_FCCH_sf"/>
</dbReference>
<dbReference type="PANTHER" id="PTHR10953">
    <property type="entry name" value="UBIQUITIN-ACTIVATING ENZYME E1"/>
    <property type="match status" value="1"/>
</dbReference>
<proteinExistence type="predicted"/>
<reference evidence="4 5" key="1">
    <citation type="submission" date="2013-05" db="EMBL/GenBank/DDBJ databases">
        <title>Draft genome of the parasitic nematode Anyclostoma ceylanicum.</title>
        <authorList>
            <person name="Mitreva M."/>
        </authorList>
    </citation>
    <scope>NUCLEOTIDE SEQUENCE [LARGE SCALE GENOMIC DNA]</scope>
</reference>
<dbReference type="InterPro" id="IPR032420">
    <property type="entry name" value="E1_4HB"/>
</dbReference>
<dbReference type="GO" id="GO:0005737">
    <property type="term" value="C:cytoplasm"/>
    <property type="evidence" value="ECO:0007669"/>
    <property type="project" value="TreeGrafter"/>
</dbReference>
<dbReference type="InterPro" id="IPR045886">
    <property type="entry name" value="ThiF/MoeB/HesA"/>
</dbReference>
<dbReference type="GO" id="GO:0006511">
    <property type="term" value="P:ubiquitin-dependent protein catabolic process"/>
    <property type="evidence" value="ECO:0007669"/>
    <property type="project" value="TreeGrafter"/>
</dbReference>
<evidence type="ECO:0000259" key="2">
    <source>
        <dbReference type="Pfam" id="PF16190"/>
    </source>
</evidence>
<dbReference type="InterPro" id="IPR035985">
    <property type="entry name" value="Ubiquitin-activating_enz"/>
</dbReference>
<feature type="domain" description="Ubiquitin-activating enzyme E1 four-helix bundle" evidence="3">
    <location>
        <begin position="60"/>
        <end position="120"/>
    </location>
</feature>
<evidence type="ECO:0000313" key="4">
    <source>
        <dbReference type="EMBL" id="EPB66181.1"/>
    </source>
</evidence>
<evidence type="ECO:0000259" key="1">
    <source>
        <dbReference type="Pfam" id="PF00899"/>
    </source>
</evidence>
<dbReference type="Gene3D" id="3.40.50.720">
    <property type="entry name" value="NAD(P)-binding Rossmann-like Domain"/>
    <property type="match status" value="1"/>
</dbReference>
<sequence>MHGLEDGDHVTFSEVKGMTQLNGCSPIKVTVKKPHVFNIGDAAKNLSPYEEGGRVKQVKVPTTVSHKALADSLAEPEFVYWDFAKFDYPSQLHLLWNALYKFEAKHGRHPNPRSDSDVQLLKAELPSGAEVDEKLLKRFSYQASGNLVTIASVVGGIAAQEAMKASKKSTVAGRAVKVFNKDVRIQALSERVGADTEHIFNDDFFAELDGVANALDNIDARKED</sequence>
<organism evidence="4 5">
    <name type="scientific">Ancylostoma ceylanicum</name>
    <dbReference type="NCBI Taxonomy" id="53326"/>
    <lineage>
        <taxon>Eukaryota</taxon>
        <taxon>Metazoa</taxon>
        <taxon>Ecdysozoa</taxon>
        <taxon>Nematoda</taxon>
        <taxon>Chromadorea</taxon>
        <taxon>Rhabditida</taxon>
        <taxon>Rhabditina</taxon>
        <taxon>Rhabditomorpha</taxon>
        <taxon>Strongyloidea</taxon>
        <taxon>Ancylostomatidae</taxon>
        <taxon>Ancylostomatinae</taxon>
        <taxon>Ancylostoma</taxon>
    </lineage>
</organism>
<dbReference type="Pfam" id="PF16191">
    <property type="entry name" value="E1_4HB"/>
    <property type="match status" value="1"/>
</dbReference>
<dbReference type="GO" id="GO:0006974">
    <property type="term" value="P:DNA damage response"/>
    <property type="evidence" value="ECO:0007669"/>
    <property type="project" value="TreeGrafter"/>
</dbReference>
<evidence type="ECO:0000313" key="5">
    <source>
        <dbReference type="Proteomes" id="UP000054495"/>
    </source>
</evidence>
<dbReference type="Pfam" id="PF00899">
    <property type="entry name" value="ThiF"/>
    <property type="match status" value="1"/>
</dbReference>
<feature type="domain" description="THIF-type NAD/FAD binding fold" evidence="1">
    <location>
        <begin position="167"/>
        <end position="222"/>
    </location>
</feature>
<dbReference type="InterPro" id="IPR000594">
    <property type="entry name" value="ThiF_NAD_FAD-bd"/>
</dbReference>